<keyword evidence="2" id="KW-1185">Reference proteome</keyword>
<dbReference type="Proteomes" id="UP000287352">
    <property type="component" value="Unassembled WGS sequence"/>
</dbReference>
<accession>A0A401ZZW7</accession>
<dbReference type="EMBL" id="BIFR01000001">
    <property type="protein sequence ID" value="GCE12430.1"/>
    <property type="molecule type" value="Genomic_DNA"/>
</dbReference>
<dbReference type="AlphaFoldDB" id="A0A401ZZW7"/>
<sequence>MKPGNLFSSFDRRQAEQRNCFYRGSETSTDYDHRVQDASLRDQRLPYQPRWKQTDRVSGHPFMNDDKMLAFLIINQVK</sequence>
<organism evidence="1 2">
    <name type="scientific">Tengunoibacter tsumagoiensis</name>
    <dbReference type="NCBI Taxonomy" id="2014871"/>
    <lineage>
        <taxon>Bacteria</taxon>
        <taxon>Bacillati</taxon>
        <taxon>Chloroflexota</taxon>
        <taxon>Ktedonobacteria</taxon>
        <taxon>Ktedonobacterales</taxon>
        <taxon>Dictyobacteraceae</taxon>
        <taxon>Tengunoibacter</taxon>
    </lineage>
</organism>
<evidence type="ECO:0000313" key="2">
    <source>
        <dbReference type="Proteomes" id="UP000287352"/>
    </source>
</evidence>
<proteinExistence type="predicted"/>
<evidence type="ECO:0000313" key="1">
    <source>
        <dbReference type="EMBL" id="GCE12430.1"/>
    </source>
</evidence>
<name>A0A401ZZW7_9CHLR</name>
<protein>
    <submittedName>
        <fullName evidence="1">Uncharacterized protein</fullName>
    </submittedName>
</protein>
<reference evidence="2" key="1">
    <citation type="submission" date="2018-12" db="EMBL/GenBank/DDBJ databases">
        <title>Tengunoibacter tsumagoiensis gen. nov., sp. nov., Dictyobacter kobayashii sp. nov., D. alpinus sp. nov., and D. joshuensis sp. nov. and description of Dictyobacteraceae fam. nov. within the order Ktedonobacterales isolated from Tengu-no-mugimeshi.</title>
        <authorList>
            <person name="Wang C.M."/>
            <person name="Zheng Y."/>
            <person name="Sakai Y."/>
            <person name="Toyoda A."/>
            <person name="Minakuchi Y."/>
            <person name="Abe K."/>
            <person name="Yokota A."/>
            <person name="Yabe S."/>
        </authorList>
    </citation>
    <scope>NUCLEOTIDE SEQUENCE [LARGE SCALE GENOMIC DNA]</scope>
    <source>
        <strain evidence="2">Uno3</strain>
    </source>
</reference>
<comment type="caution">
    <text evidence="1">The sequence shown here is derived from an EMBL/GenBank/DDBJ whole genome shotgun (WGS) entry which is preliminary data.</text>
</comment>
<gene>
    <name evidence="1" type="ORF">KTT_22890</name>
</gene>